<dbReference type="RefSeq" id="WP_309874418.1">
    <property type="nucleotide sequence ID" value="NZ_CP133838.1"/>
</dbReference>
<sequence>MHTITAPTPEETVSDLAHFAWCALIALRLAQQDGQALSPMMAHTFLLRWLAMAQKQRRFPKTIALDIDGLLQAGRRNSLAASLQQRLEYLWQSCTSPVDQQSALFRLTYAIEALKVAGWQNISLPDGEWQTDKLLEEFREKESIMLIRKSALTLAFSDDGVLLSALDFLVKGDNEEFIQTLASHNLKATANELSDSWAIMTLTDTKL</sequence>
<organism evidence="1 2">
    <name type="scientific">Buttiauxella selenatireducens</name>
    <dbReference type="NCBI Taxonomy" id="3073902"/>
    <lineage>
        <taxon>Bacteria</taxon>
        <taxon>Pseudomonadati</taxon>
        <taxon>Pseudomonadota</taxon>
        <taxon>Gammaproteobacteria</taxon>
        <taxon>Enterobacterales</taxon>
        <taxon>Enterobacteriaceae</taxon>
        <taxon>Buttiauxella</taxon>
    </lineage>
</organism>
<reference evidence="1 2" key="1">
    <citation type="submission" date="2023-09" db="EMBL/GenBank/DDBJ databases">
        <title>Buttiauxella selenatireducens sp. nov., isolated from the rhizosphere of Cardamine hupingshanesis.</title>
        <authorList>
            <person name="Zhang S."/>
            <person name="Xu Z."/>
            <person name="Wang H."/>
            <person name="Guo Y."/>
        </authorList>
    </citation>
    <scope>NUCLEOTIDE SEQUENCE [LARGE SCALE GENOMIC DNA]</scope>
    <source>
        <strain evidence="1 2">R73</strain>
    </source>
</reference>
<evidence type="ECO:0000313" key="1">
    <source>
        <dbReference type="EMBL" id="WMY72486.1"/>
    </source>
</evidence>
<protein>
    <submittedName>
        <fullName evidence="1">DUF2913 family protein</fullName>
    </submittedName>
</protein>
<gene>
    <name evidence="1" type="ORF">RHD99_13425</name>
</gene>
<dbReference type="Pfam" id="PF11140">
    <property type="entry name" value="DUF2913"/>
    <property type="match status" value="1"/>
</dbReference>
<proteinExistence type="predicted"/>
<dbReference type="EMBL" id="CP133838">
    <property type="protein sequence ID" value="WMY72486.1"/>
    <property type="molecule type" value="Genomic_DNA"/>
</dbReference>
<accession>A0ABY9S7S6</accession>
<dbReference type="InterPro" id="IPR021316">
    <property type="entry name" value="DUF2913"/>
</dbReference>
<name>A0ABY9S7S6_9ENTR</name>
<keyword evidence="2" id="KW-1185">Reference proteome</keyword>
<evidence type="ECO:0000313" key="2">
    <source>
        <dbReference type="Proteomes" id="UP001246690"/>
    </source>
</evidence>
<dbReference type="Proteomes" id="UP001246690">
    <property type="component" value="Chromosome"/>
</dbReference>